<feature type="domain" description="IrrE N-terminal-like" evidence="1">
    <location>
        <begin position="56"/>
        <end position="146"/>
    </location>
</feature>
<keyword evidence="3" id="KW-1185">Reference proteome</keyword>
<evidence type="ECO:0000259" key="1">
    <source>
        <dbReference type="Pfam" id="PF06114"/>
    </source>
</evidence>
<protein>
    <recommendedName>
        <fullName evidence="1">IrrE N-terminal-like domain-containing protein</fullName>
    </recommendedName>
</protein>
<dbReference type="EMBL" id="MPDH01000014">
    <property type="protein sequence ID" value="PNP90646.1"/>
    <property type="molecule type" value="Genomic_DNA"/>
</dbReference>
<evidence type="ECO:0000313" key="3">
    <source>
        <dbReference type="Proteomes" id="UP000236500"/>
    </source>
</evidence>
<proteinExistence type="predicted"/>
<dbReference type="RefSeq" id="WP_103034985.1">
    <property type="nucleotide sequence ID" value="NZ_MPDH01000014.1"/>
</dbReference>
<accession>A0ABX4XRQ3</accession>
<dbReference type="Proteomes" id="UP000236500">
    <property type="component" value="Unassembled WGS sequence"/>
</dbReference>
<reference evidence="2 3" key="1">
    <citation type="submission" date="2016-11" db="EMBL/GenBank/DDBJ databases">
        <title>Whole Genome Sequence of Listeria newyorkensis.</title>
        <authorList>
            <person name="Frink S."/>
            <person name="Morales C."/>
            <person name="Kiang D."/>
        </authorList>
    </citation>
    <scope>NUCLEOTIDE SEQUENCE [LARGE SCALE GENOMIC DNA]</scope>
    <source>
        <strain evidence="2 3">F1604011-044</strain>
    </source>
</reference>
<gene>
    <name evidence="2" type="ORF">BMT55_11755</name>
</gene>
<dbReference type="InterPro" id="IPR010359">
    <property type="entry name" value="IrrE_HExxH"/>
</dbReference>
<name>A0ABX4XRQ3_9LIST</name>
<sequence length="166" mass="19501">MKINNLYTPSHIEERISQLYIKKGILTPCDLSIENILTKFNFFVMEGDLSLAIADFGGIMLPRGLSKDKYIEKFHHELIHLLFHSGNQKEMHSLTLQKQEQDAQNYLLFTCIPYHMLDYIDFENENIIETISDQFNVPKNIAKNRIRKIKNQLLINCPEQLSLRMM</sequence>
<evidence type="ECO:0000313" key="2">
    <source>
        <dbReference type="EMBL" id="PNP90646.1"/>
    </source>
</evidence>
<organism evidence="2 3">
    <name type="scientific">Listeria newyorkensis</name>
    <dbReference type="NCBI Taxonomy" id="1497681"/>
    <lineage>
        <taxon>Bacteria</taxon>
        <taxon>Bacillati</taxon>
        <taxon>Bacillota</taxon>
        <taxon>Bacilli</taxon>
        <taxon>Bacillales</taxon>
        <taxon>Listeriaceae</taxon>
        <taxon>Listeria</taxon>
    </lineage>
</organism>
<comment type="caution">
    <text evidence="2">The sequence shown here is derived from an EMBL/GenBank/DDBJ whole genome shotgun (WGS) entry which is preliminary data.</text>
</comment>
<dbReference type="Pfam" id="PF06114">
    <property type="entry name" value="Peptidase_M78"/>
    <property type="match status" value="1"/>
</dbReference>